<reference evidence="17" key="1">
    <citation type="submission" date="2020-07" db="EMBL/GenBank/DDBJ databases">
        <title>Huge and variable diversity of episymbiotic CPR bacteria and DPANN archaea in groundwater ecosystems.</title>
        <authorList>
            <person name="He C.Y."/>
            <person name="Keren R."/>
            <person name="Whittaker M."/>
            <person name="Farag I.F."/>
            <person name="Doudna J."/>
            <person name="Cate J.H.D."/>
            <person name="Banfield J.F."/>
        </authorList>
    </citation>
    <scope>NUCLEOTIDE SEQUENCE</scope>
    <source>
        <strain evidence="17">NC_groundwater_717_Ag_S-0.2um_59_8</strain>
    </source>
</reference>
<evidence type="ECO:0000313" key="17">
    <source>
        <dbReference type="EMBL" id="MBI3015335.1"/>
    </source>
</evidence>
<keyword evidence="13" id="KW-1208">Phospholipid metabolism</keyword>
<evidence type="ECO:0000256" key="16">
    <source>
        <dbReference type="SAM" id="Phobius"/>
    </source>
</evidence>
<evidence type="ECO:0000313" key="18">
    <source>
        <dbReference type="Proteomes" id="UP000741360"/>
    </source>
</evidence>
<keyword evidence="10" id="KW-0443">Lipid metabolism</keyword>
<gene>
    <name evidence="17" type="primary">pssA</name>
    <name evidence="17" type="ORF">HYY65_09815</name>
</gene>
<evidence type="ECO:0000256" key="9">
    <source>
        <dbReference type="ARBA" id="ARBA00022989"/>
    </source>
</evidence>
<evidence type="ECO:0000256" key="6">
    <source>
        <dbReference type="ARBA" id="ARBA00022516"/>
    </source>
</evidence>
<name>A0A932GQW8_UNCTE</name>
<dbReference type="GO" id="GO:0008654">
    <property type="term" value="P:phospholipid biosynthetic process"/>
    <property type="evidence" value="ECO:0007669"/>
    <property type="project" value="UniProtKB-KW"/>
</dbReference>
<dbReference type="InterPro" id="IPR004533">
    <property type="entry name" value="CDP-diaglyc--ser_O-PTrfase"/>
</dbReference>
<comment type="similarity">
    <text evidence="3 15">Belongs to the CDP-alcohol phosphatidyltransferase class-I family.</text>
</comment>
<dbReference type="Gene3D" id="1.20.120.1760">
    <property type="match status" value="1"/>
</dbReference>
<evidence type="ECO:0000256" key="15">
    <source>
        <dbReference type="RuleBase" id="RU003750"/>
    </source>
</evidence>
<dbReference type="EMBL" id="JACPSX010000186">
    <property type="protein sequence ID" value="MBI3015335.1"/>
    <property type="molecule type" value="Genomic_DNA"/>
</dbReference>
<dbReference type="Proteomes" id="UP000741360">
    <property type="component" value="Unassembled WGS sequence"/>
</dbReference>
<dbReference type="PROSITE" id="PS00379">
    <property type="entry name" value="CDP_ALCOHOL_P_TRANSF"/>
    <property type="match status" value="1"/>
</dbReference>
<keyword evidence="12" id="KW-0594">Phospholipid biosynthesis</keyword>
<dbReference type="Pfam" id="PF01066">
    <property type="entry name" value="CDP-OH_P_transf"/>
    <property type="match status" value="1"/>
</dbReference>
<evidence type="ECO:0000256" key="3">
    <source>
        <dbReference type="ARBA" id="ARBA00010441"/>
    </source>
</evidence>
<accession>A0A932GQW8</accession>
<evidence type="ECO:0000256" key="8">
    <source>
        <dbReference type="ARBA" id="ARBA00022692"/>
    </source>
</evidence>
<protein>
    <recommendedName>
        <fullName evidence="5">CDP-diacylglycerol--serine O-phosphatidyltransferase</fullName>
        <ecNumber evidence="4">2.7.8.8</ecNumber>
    </recommendedName>
    <alternativeName>
        <fullName evidence="14">Phosphatidylserine synthase</fullName>
    </alternativeName>
</protein>
<organism evidence="17 18">
    <name type="scientific">Tectimicrobiota bacterium</name>
    <dbReference type="NCBI Taxonomy" id="2528274"/>
    <lineage>
        <taxon>Bacteria</taxon>
        <taxon>Pseudomonadati</taxon>
        <taxon>Nitrospinota/Tectimicrobiota group</taxon>
        <taxon>Candidatus Tectimicrobiota</taxon>
    </lineage>
</organism>
<dbReference type="PANTHER" id="PTHR14269">
    <property type="entry name" value="CDP-DIACYLGLYCEROL--GLYCEROL-3-PHOSPHATE 3-PHOSPHATIDYLTRANSFERASE-RELATED"/>
    <property type="match status" value="1"/>
</dbReference>
<keyword evidence="7 15" id="KW-0808">Transferase</keyword>
<dbReference type="NCBIfam" id="TIGR00473">
    <property type="entry name" value="pssA"/>
    <property type="match status" value="1"/>
</dbReference>
<dbReference type="InterPro" id="IPR050324">
    <property type="entry name" value="CDP-alcohol_PTase-I"/>
</dbReference>
<evidence type="ECO:0000256" key="2">
    <source>
        <dbReference type="ARBA" id="ARBA00004127"/>
    </source>
</evidence>
<dbReference type="InterPro" id="IPR000462">
    <property type="entry name" value="CDP-OH_P_trans"/>
</dbReference>
<evidence type="ECO:0000256" key="14">
    <source>
        <dbReference type="ARBA" id="ARBA00032361"/>
    </source>
</evidence>
<dbReference type="InterPro" id="IPR043130">
    <property type="entry name" value="CDP-OH_PTrfase_TM_dom"/>
</dbReference>
<dbReference type="InterPro" id="IPR048254">
    <property type="entry name" value="CDP_ALCOHOL_P_TRANSF_CS"/>
</dbReference>
<dbReference type="EC" id="2.7.8.8" evidence="4"/>
<evidence type="ECO:0000256" key="5">
    <source>
        <dbReference type="ARBA" id="ARBA00017171"/>
    </source>
</evidence>
<dbReference type="GO" id="GO:0003882">
    <property type="term" value="F:CDP-diacylglycerol-serine O-phosphatidyltransferase activity"/>
    <property type="evidence" value="ECO:0007669"/>
    <property type="project" value="UniProtKB-EC"/>
</dbReference>
<keyword evidence="8 16" id="KW-0812">Transmembrane</keyword>
<feature type="transmembrane region" description="Helical" evidence="16">
    <location>
        <begin position="79"/>
        <end position="98"/>
    </location>
</feature>
<evidence type="ECO:0000256" key="13">
    <source>
        <dbReference type="ARBA" id="ARBA00023264"/>
    </source>
</evidence>
<dbReference type="AlphaFoldDB" id="A0A932GQW8"/>
<feature type="transmembrane region" description="Helical" evidence="16">
    <location>
        <begin position="104"/>
        <end position="121"/>
    </location>
</feature>
<evidence type="ECO:0000256" key="12">
    <source>
        <dbReference type="ARBA" id="ARBA00023209"/>
    </source>
</evidence>
<feature type="transmembrane region" description="Helical" evidence="16">
    <location>
        <begin position="133"/>
        <end position="155"/>
    </location>
</feature>
<dbReference type="PANTHER" id="PTHR14269:SF61">
    <property type="entry name" value="CDP-DIACYLGLYCEROL--SERINE O-PHOSPHATIDYLTRANSFERASE"/>
    <property type="match status" value="1"/>
</dbReference>
<keyword evidence="9 16" id="KW-1133">Transmembrane helix</keyword>
<feature type="transmembrane region" description="Helical" evidence="16">
    <location>
        <begin position="201"/>
        <end position="229"/>
    </location>
</feature>
<comment type="subcellular location">
    <subcellularLocation>
        <location evidence="2">Endomembrane system</location>
        <topology evidence="2">Multi-pass membrane protein</topology>
    </subcellularLocation>
</comment>
<feature type="transmembrane region" description="Helical" evidence="16">
    <location>
        <begin position="161"/>
        <end position="180"/>
    </location>
</feature>
<keyword evidence="11 16" id="KW-0472">Membrane</keyword>
<dbReference type="GO" id="GO:0012505">
    <property type="term" value="C:endomembrane system"/>
    <property type="evidence" value="ECO:0007669"/>
    <property type="project" value="UniProtKB-SubCell"/>
</dbReference>
<keyword evidence="6" id="KW-0444">Lipid biosynthesis</keyword>
<evidence type="ECO:0000256" key="4">
    <source>
        <dbReference type="ARBA" id="ARBA00013174"/>
    </source>
</evidence>
<proteinExistence type="inferred from homology"/>
<comment type="caution">
    <text evidence="17">The sequence shown here is derived from an EMBL/GenBank/DDBJ whole genome shotgun (WGS) entry which is preliminary data.</text>
</comment>
<evidence type="ECO:0000256" key="7">
    <source>
        <dbReference type="ARBA" id="ARBA00022679"/>
    </source>
</evidence>
<evidence type="ECO:0000256" key="1">
    <source>
        <dbReference type="ARBA" id="ARBA00000287"/>
    </source>
</evidence>
<evidence type="ECO:0000256" key="11">
    <source>
        <dbReference type="ARBA" id="ARBA00023136"/>
    </source>
</evidence>
<comment type="catalytic activity">
    <reaction evidence="1">
        <text>a CDP-1,2-diacyl-sn-glycerol + L-serine = a 1,2-diacyl-sn-glycero-3-phospho-L-serine + CMP + H(+)</text>
        <dbReference type="Rhea" id="RHEA:16913"/>
        <dbReference type="ChEBI" id="CHEBI:15378"/>
        <dbReference type="ChEBI" id="CHEBI:33384"/>
        <dbReference type="ChEBI" id="CHEBI:57262"/>
        <dbReference type="ChEBI" id="CHEBI:58332"/>
        <dbReference type="ChEBI" id="CHEBI:60377"/>
        <dbReference type="EC" id="2.7.8.8"/>
    </reaction>
</comment>
<sequence>MAVTGEIPDGRGRQHSGGCGRSKCLKSASGFFSIVSVLNNRPQLAAYAIVLAALLDGFDGRVARWTRSTSEFGVQYDSLCDLVSFGLAPALFVYVWVLKPYGRVGWLAAFLFILCGALRLARFNVLSADPKRVDYVGLPIPAAALVVASTALFTFHVGSFYRMPPLVVVSLVYTLGFLMVSNLRYRSYKRARFAGRKPFGVLVFAVLLLYIVLSVPQVMLLVLSGAYALSGPAEFVYARLKRKVALPASRTEP</sequence>
<dbReference type="GO" id="GO:0016020">
    <property type="term" value="C:membrane"/>
    <property type="evidence" value="ECO:0007669"/>
    <property type="project" value="InterPro"/>
</dbReference>
<evidence type="ECO:0000256" key="10">
    <source>
        <dbReference type="ARBA" id="ARBA00023098"/>
    </source>
</evidence>